<proteinExistence type="predicted"/>
<dbReference type="SMART" id="SM00181">
    <property type="entry name" value="EGF"/>
    <property type="match status" value="3"/>
</dbReference>
<organism evidence="3">
    <name type="scientific">Magallana gigas</name>
    <name type="common">Pacific oyster</name>
    <name type="synonym">Crassostrea gigas</name>
    <dbReference type="NCBI Taxonomy" id="29159"/>
    <lineage>
        <taxon>Eukaryota</taxon>
        <taxon>Metazoa</taxon>
        <taxon>Spiralia</taxon>
        <taxon>Lophotrochozoa</taxon>
        <taxon>Mollusca</taxon>
        <taxon>Bivalvia</taxon>
        <taxon>Autobranchia</taxon>
        <taxon>Pteriomorphia</taxon>
        <taxon>Ostreida</taxon>
        <taxon>Ostreoidea</taxon>
        <taxon>Ostreidae</taxon>
        <taxon>Magallana</taxon>
    </lineage>
</organism>
<keyword evidence="2" id="KW-0245">EGF-like domain</keyword>
<protein>
    <submittedName>
        <fullName evidence="3">Low-density lipoprotein receptor-related protein 1B</fullName>
    </submittedName>
</protein>
<keyword evidence="3" id="KW-0449">Lipoprotein</keyword>
<dbReference type="PROSITE" id="PS01186">
    <property type="entry name" value="EGF_2"/>
    <property type="match status" value="1"/>
</dbReference>
<dbReference type="AlphaFoldDB" id="K1PC90"/>
<dbReference type="PROSITE" id="PS50825">
    <property type="entry name" value="HYR"/>
    <property type="match status" value="1"/>
</dbReference>
<sequence>MALSGAPLLLGLTLVHTVAGLSWWQRLAPLQPNHCPYSTEDNVCFELIKSSTNCSYICAYAQPLVLYPALYDLCGYNDRVFYGHAECHFYECQKKCCKGWSMDEFGKCSIERSGIDCLNGGTPLGDLCLCTKHFTGRNCERAVCDGECLNGGECRKVDPYLPPKCVCTANFTGNYCEKPVCGEGCLNGGTCLSNYYGVVCACPEGYLGPRCEQEFTPKLDSCRIVHSSYDTNCASTCKSDRDCTKEESCCDHEGRNICVVRQEKAYQTCEYDGFIPKSRLRVGQVVKDAWGKTCRCMPGYVDGIVHCGDDECGTFDPEENTCKSHGDGVMYDEDHVKDEDIDGDKEYHPPRMINCPSKYSRVLVEVQEHSNVGLLYHRFGARDYLGEELHVHVSQQKFFACNCSFGQRVRANATAVDRHGGKSTCCFTVQIVDRHPPKLSHCPTDIYAVVGERISWTVPKATDNVGIRDLWLEPRVSDGSRIGPGEHMFRYVAEDWHGNKAECRFLVSVKISGSPESGWPTELKSRIQTDTSVIIGACVVGILAIALLVLMVVVFRVCRRARVFERRQLRSFRSSMPQTPTNQIDASLSEPPPYEVAAKDKLPDYKPRDDPPVYDDICKEDSRTDEIGGCSNPIYTISGSDERISRAPDEQKTDDLEEFFDLNQEQAEEDENNKSGNEDVDRVPQCCTAHTPGGKVKIAIAPGKTDITPYMASLGIISLEAYMELEAQKKDRENVNTTQETKRAEREAEFMQIIEDITPKRVEVSHF</sequence>
<comment type="caution">
    <text evidence="2">Lacks conserved residue(s) required for the propagation of feature annotation.</text>
</comment>
<dbReference type="PANTHER" id="PTHR24273:SF32">
    <property type="entry name" value="HYALIN"/>
    <property type="match status" value="1"/>
</dbReference>
<evidence type="ECO:0000313" key="3">
    <source>
        <dbReference type="EMBL" id="EKC19078.1"/>
    </source>
</evidence>
<dbReference type="SUPFAM" id="SSF57196">
    <property type="entry name" value="EGF/Laminin"/>
    <property type="match status" value="2"/>
</dbReference>
<reference evidence="3" key="1">
    <citation type="journal article" date="2012" name="Nature">
        <title>The oyster genome reveals stress adaptation and complexity of shell formation.</title>
        <authorList>
            <person name="Zhang G."/>
            <person name="Fang X."/>
            <person name="Guo X."/>
            <person name="Li L."/>
            <person name="Luo R."/>
            <person name="Xu F."/>
            <person name="Yang P."/>
            <person name="Zhang L."/>
            <person name="Wang X."/>
            <person name="Qi H."/>
            <person name="Xiong Z."/>
            <person name="Que H."/>
            <person name="Xie Y."/>
            <person name="Holland P.W."/>
            <person name="Paps J."/>
            <person name="Zhu Y."/>
            <person name="Wu F."/>
            <person name="Chen Y."/>
            <person name="Wang J."/>
            <person name="Peng C."/>
            <person name="Meng J."/>
            <person name="Yang L."/>
            <person name="Liu J."/>
            <person name="Wen B."/>
            <person name="Zhang N."/>
            <person name="Huang Z."/>
            <person name="Zhu Q."/>
            <person name="Feng Y."/>
            <person name="Mount A."/>
            <person name="Hedgecock D."/>
            <person name="Xu Z."/>
            <person name="Liu Y."/>
            <person name="Domazet-Loso T."/>
            <person name="Du Y."/>
            <person name="Sun X."/>
            <person name="Zhang S."/>
            <person name="Liu B."/>
            <person name="Cheng P."/>
            <person name="Jiang X."/>
            <person name="Li J."/>
            <person name="Fan D."/>
            <person name="Wang W."/>
            <person name="Fu W."/>
            <person name="Wang T."/>
            <person name="Wang B."/>
            <person name="Zhang J."/>
            <person name="Peng Z."/>
            <person name="Li Y."/>
            <person name="Li N."/>
            <person name="Wang J."/>
            <person name="Chen M."/>
            <person name="He Y."/>
            <person name="Tan F."/>
            <person name="Song X."/>
            <person name="Zheng Q."/>
            <person name="Huang R."/>
            <person name="Yang H."/>
            <person name="Du X."/>
            <person name="Chen L."/>
            <person name="Yang M."/>
            <person name="Gaffney P.M."/>
            <person name="Wang S."/>
            <person name="Luo L."/>
            <person name="She Z."/>
            <person name="Ming Y."/>
            <person name="Huang W."/>
            <person name="Zhang S."/>
            <person name="Huang B."/>
            <person name="Zhang Y."/>
            <person name="Qu T."/>
            <person name="Ni P."/>
            <person name="Miao G."/>
            <person name="Wang J."/>
            <person name="Wang Q."/>
            <person name="Steinberg C.E."/>
            <person name="Wang H."/>
            <person name="Li N."/>
            <person name="Qian L."/>
            <person name="Zhang G."/>
            <person name="Li Y."/>
            <person name="Yang H."/>
            <person name="Liu X."/>
            <person name="Wang J."/>
            <person name="Yin Y."/>
            <person name="Wang J."/>
        </authorList>
    </citation>
    <scope>NUCLEOTIDE SEQUENCE [LARGE SCALE GENOMIC DNA]</scope>
    <source>
        <strain evidence="3">05x7-T-G4-1.051#20</strain>
    </source>
</reference>
<keyword evidence="3" id="KW-0675">Receptor</keyword>
<feature type="disulfide bond" evidence="2">
    <location>
        <begin position="202"/>
        <end position="211"/>
    </location>
</feature>
<dbReference type="PROSITE" id="PS00022">
    <property type="entry name" value="EGF_1"/>
    <property type="match status" value="1"/>
</dbReference>
<feature type="disulfide bond" evidence="2">
    <location>
        <begin position="181"/>
        <end position="191"/>
    </location>
</feature>
<evidence type="ECO:0000256" key="1">
    <source>
        <dbReference type="ARBA" id="ARBA00022737"/>
    </source>
</evidence>
<dbReference type="PANTHER" id="PTHR24273">
    <property type="entry name" value="FI04643P-RELATED"/>
    <property type="match status" value="1"/>
</dbReference>
<accession>K1PC90</accession>
<keyword evidence="1" id="KW-0677">Repeat</keyword>
<gene>
    <name evidence="3" type="ORF">CGI_10009767</name>
</gene>
<evidence type="ECO:0000256" key="2">
    <source>
        <dbReference type="PROSITE-ProRule" id="PRU00076"/>
    </source>
</evidence>
<feature type="disulfide bond" evidence="2">
    <location>
        <begin position="148"/>
        <end position="165"/>
    </location>
</feature>
<keyword evidence="2" id="KW-1015">Disulfide bond</keyword>
<dbReference type="InterPro" id="IPR000742">
    <property type="entry name" value="EGF"/>
</dbReference>
<feature type="disulfide bond" evidence="2">
    <location>
        <begin position="144"/>
        <end position="154"/>
    </location>
</feature>
<dbReference type="InParanoid" id="K1PC90"/>
<dbReference type="InterPro" id="IPR003410">
    <property type="entry name" value="HYR_dom"/>
</dbReference>
<dbReference type="Gene3D" id="2.10.25.10">
    <property type="entry name" value="Laminin"/>
    <property type="match status" value="2"/>
</dbReference>
<dbReference type="HOGENOM" id="CLU_364197_0_0_1"/>
<dbReference type="EMBL" id="JH818724">
    <property type="protein sequence ID" value="EKC19078.1"/>
    <property type="molecule type" value="Genomic_DNA"/>
</dbReference>
<name>K1PC90_MAGGI</name>
<dbReference type="PROSITE" id="PS50026">
    <property type="entry name" value="EGF_3"/>
    <property type="match status" value="2"/>
</dbReference>
<dbReference type="Pfam" id="PF02494">
    <property type="entry name" value="HYR"/>
    <property type="match status" value="1"/>
</dbReference>